<keyword evidence="1" id="KW-1133">Transmembrane helix</keyword>
<evidence type="ECO:0000313" key="3">
    <source>
        <dbReference type="EMBL" id="CDZ84608.1"/>
    </source>
</evidence>
<proteinExistence type="predicted"/>
<organism evidence="3">
    <name type="scientific">Citrobacter koseri</name>
    <name type="common">Citrobacter diversus</name>
    <dbReference type="NCBI Taxonomy" id="545"/>
    <lineage>
        <taxon>Bacteria</taxon>
        <taxon>Pseudomonadati</taxon>
        <taxon>Pseudomonadota</taxon>
        <taxon>Gammaproteobacteria</taxon>
        <taxon>Enterobacterales</taxon>
        <taxon>Enterobacteriaceae</taxon>
        <taxon>Citrobacter</taxon>
    </lineage>
</organism>
<keyword evidence="1" id="KW-0812">Transmembrane</keyword>
<feature type="domain" description="GYF" evidence="2">
    <location>
        <begin position="3"/>
        <end position="50"/>
    </location>
</feature>
<feature type="transmembrane region" description="Helical" evidence="1">
    <location>
        <begin position="105"/>
        <end position="125"/>
    </location>
</feature>
<dbReference type="AlphaFoldDB" id="A0A078LKZ9"/>
<dbReference type="PATRIC" id="fig|545.12.peg.2785"/>
<dbReference type="Pfam" id="PF14237">
    <property type="entry name" value="GYF_2"/>
    <property type="match status" value="1"/>
</dbReference>
<evidence type="ECO:0000256" key="1">
    <source>
        <dbReference type="SAM" id="Phobius"/>
    </source>
</evidence>
<feature type="transmembrane region" description="Helical" evidence="1">
    <location>
        <begin position="162"/>
        <end position="177"/>
    </location>
</feature>
<dbReference type="EMBL" id="LK931336">
    <property type="protein sequence ID" value="CDZ84608.1"/>
    <property type="molecule type" value="Genomic_DNA"/>
</dbReference>
<sequence>MTWHYEKNGIRHDNVTEDDITSLIMRGELTASTLVWRQGMAEWQPVSATPLASALLRSTTPPALPGNRIPGGVVWTLAFAPFIGYALELWTAGLNGMSFDEAYDAVSGGQYWFITLLLNIALGYLDERRLRKAGVDTTTFGKLAWLVPFYLWRRAKTLGQKPAYFWVWLLMLGLTVWA</sequence>
<dbReference type="InterPro" id="IPR025640">
    <property type="entry name" value="GYF_2"/>
</dbReference>
<keyword evidence="1" id="KW-0472">Membrane</keyword>
<gene>
    <name evidence="3" type="ORF">BN1086_02763</name>
</gene>
<evidence type="ECO:0000259" key="2">
    <source>
        <dbReference type="Pfam" id="PF14237"/>
    </source>
</evidence>
<name>A0A078LKZ9_CITKO</name>
<feature type="transmembrane region" description="Helical" evidence="1">
    <location>
        <begin position="73"/>
        <end position="93"/>
    </location>
</feature>
<protein>
    <recommendedName>
        <fullName evidence="2">GYF domain-containing protein</fullName>
    </recommendedName>
</protein>
<accession>A0A078LKZ9</accession>
<reference evidence="3" key="1">
    <citation type="submission" date="2014-06" db="EMBL/GenBank/DDBJ databases">
        <authorList>
            <person name="Urmite Genomes Urmite Genomes"/>
        </authorList>
    </citation>
    <scope>NUCLEOTIDE SEQUENCE</scope>
</reference>